<accession>A0A3D9JMP8</accession>
<keyword evidence="2" id="KW-1185">Reference proteome</keyword>
<organism evidence="1 2">
    <name type="scientific">Cohnella phaseoli</name>
    <dbReference type="NCBI Taxonomy" id="456490"/>
    <lineage>
        <taxon>Bacteria</taxon>
        <taxon>Bacillati</taxon>
        <taxon>Bacillota</taxon>
        <taxon>Bacilli</taxon>
        <taxon>Bacillales</taxon>
        <taxon>Paenibacillaceae</taxon>
        <taxon>Cohnella</taxon>
    </lineage>
</organism>
<dbReference type="AlphaFoldDB" id="A0A3D9JMP8"/>
<name>A0A3D9JMP8_9BACL</name>
<sequence>MSLGFFTFYTLDVGVGQGYYSAVDPPGATGLVTLSTDSLTGPVRLVITRYNGLPPFELDVNGGLEYGVSINQIQTIGLLNLSGASATGSFSISIPE</sequence>
<reference evidence="1 2" key="1">
    <citation type="submission" date="2018-07" db="EMBL/GenBank/DDBJ databases">
        <title>Genomic Encyclopedia of Type Strains, Phase III (KMG-III): the genomes of soil and plant-associated and newly described type strains.</title>
        <authorList>
            <person name="Whitman W."/>
        </authorList>
    </citation>
    <scope>NUCLEOTIDE SEQUENCE [LARGE SCALE GENOMIC DNA]</scope>
    <source>
        <strain evidence="1 2">CECT 7287</strain>
    </source>
</reference>
<gene>
    <name evidence="1" type="ORF">DFP98_11721</name>
</gene>
<dbReference type="RefSeq" id="WP_116062474.1">
    <property type="nucleotide sequence ID" value="NZ_QRDZ01000017.1"/>
</dbReference>
<comment type="caution">
    <text evidence="1">The sequence shown here is derived from an EMBL/GenBank/DDBJ whole genome shotgun (WGS) entry which is preliminary data.</text>
</comment>
<evidence type="ECO:0000313" key="1">
    <source>
        <dbReference type="EMBL" id="RED75049.1"/>
    </source>
</evidence>
<dbReference type="Proteomes" id="UP000256977">
    <property type="component" value="Unassembled WGS sequence"/>
</dbReference>
<dbReference type="EMBL" id="QRDZ01000017">
    <property type="protein sequence ID" value="RED75049.1"/>
    <property type="molecule type" value="Genomic_DNA"/>
</dbReference>
<evidence type="ECO:0000313" key="2">
    <source>
        <dbReference type="Proteomes" id="UP000256977"/>
    </source>
</evidence>
<dbReference type="OrthoDB" id="2622754at2"/>
<protein>
    <submittedName>
        <fullName evidence="1">Uncharacterized protein</fullName>
    </submittedName>
</protein>
<proteinExistence type="predicted"/>